<evidence type="ECO:0000259" key="1">
    <source>
        <dbReference type="PROSITE" id="PS50994"/>
    </source>
</evidence>
<dbReference type="EMBL" id="BQNB010019084">
    <property type="protein sequence ID" value="GJT81468.1"/>
    <property type="molecule type" value="Genomic_DNA"/>
</dbReference>
<evidence type="ECO:0000313" key="3">
    <source>
        <dbReference type="Proteomes" id="UP001151760"/>
    </source>
</evidence>
<keyword evidence="2" id="KW-0548">Nucleotidyltransferase</keyword>
<proteinExistence type="predicted"/>
<accession>A0ABQ5H0P9</accession>
<feature type="domain" description="Integrase catalytic" evidence="1">
    <location>
        <begin position="1"/>
        <end position="88"/>
    </location>
</feature>
<dbReference type="InterPro" id="IPR036397">
    <property type="entry name" value="RNaseH_sf"/>
</dbReference>
<reference evidence="2" key="2">
    <citation type="submission" date="2022-01" db="EMBL/GenBank/DDBJ databases">
        <authorList>
            <person name="Yamashiro T."/>
            <person name="Shiraishi A."/>
            <person name="Satake H."/>
            <person name="Nakayama K."/>
        </authorList>
    </citation>
    <scope>NUCLEOTIDE SEQUENCE</scope>
</reference>
<dbReference type="InterPro" id="IPR012337">
    <property type="entry name" value="RNaseH-like_sf"/>
</dbReference>
<gene>
    <name evidence="2" type="ORF">Tco_1055810</name>
</gene>
<keyword evidence="3" id="KW-1185">Reference proteome</keyword>
<name>A0ABQ5H0P9_9ASTR</name>
<dbReference type="Gene3D" id="3.30.420.10">
    <property type="entry name" value="Ribonuclease H-like superfamily/Ribonuclease H"/>
    <property type="match status" value="1"/>
</dbReference>
<evidence type="ECO:0000313" key="2">
    <source>
        <dbReference type="EMBL" id="GJT81468.1"/>
    </source>
</evidence>
<comment type="caution">
    <text evidence="2">The sequence shown here is derived from an EMBL/GenBank/DDBJ whole genome shotgun (WGS) entry which is preliminary data.</text>
</comment>
<dbReference type="GO" id="GO:0003964">
    <property type="term" value="F:RNA-directed DNA polymerase activity"/>
    <property type="evidence" value="ECO:0007669"/>
    <property type="project" value="UniProtKB-KW"/>
</dbReference>
<dbReference type="InterPro" id="IPR001584">
    <property type="entry name" value="Integrase_cat-core"/>
</dbReference>
<dbReference type="PROSITE" id="PS50994">
    <property type="entry name" value="INTEGRASE"/>
    <property type="match status" value="1"/>
</dbReference>
<dbReference type="Proteomes" id="UP001151760">
    <property type="component" value="Unassembled WGS sequence"/>
</dbReference>
<dbReference type="SUPFAM" id="SSF53098">
    <property type="entry name" value="Ribonuclease H-like"/>
    <property type="match status" value="1"/>
</dbReference>
<organism evidence="2 3">
    <name type="scientific">Tanacetum coccineum</name>
    <dbReference type="NCBI Taxonomy" id="301880"/>
    <lineage>
        <taxon>Eukaryota</taxon>
        <taxon>Viridiplantae</taxon>
        <taxon>Streptophyta</taxon>
        <taxon>Embryophyta</taxon>
        <taxon>Tracheophyta</taxon>
        <taxon>Spermatophyta</taxon>
        <taxon>Magnoliopsida</taxon>
        <taxon>eudicotyledons</taxon>
        <taxon>Gunneridae</taxon>
        <taxon>Pentapetalae</taxon>
        <taxon>asterids</taxon>
        <taxon>campanulids</taxon>
        <taxon>Asterales</taxon>
        <taxon>Asteraceae</taxon>
        <taxon>Asteroideae</taxon>
        <taxon>Anthemideae</taxon>
        <taxon>Anthemidinae</taxon>
        <taxon>Tanacetum</taxon>
    </lineage>
</organism>
<sequence>MGPLLMALGGARFSIVAIDYFTMWVKAISLVSTTGKQMEKFVWEHIVCKFRIPQIIISDNGKLFAKGIFPVFCQNLVYFNVLLWFTIPKQMGRSRLPTVILSRAWNEDLEKLTKDGWMSYHSSEIVVPIEISVETKRIKEFKVRRNKKRRREDLNILKERRDIASIREAYYKHKLEGYYNKRIRPSTFKPCTYIL</sequence>
<reference evidence="2" key="1">
    <citation type="journal article" date="2022" name="Int. J. Mol. Sci.">
        <title>Draft Genome of Tanacetum Coccineum: Genomic Comparison of Closely Related Tanacetum-Family Plants.</title>
        <authorList>
            <person name="Yamashiro T."/>
            <person name="Shiraishi A."/>
            <person name="Nakayama K."/>
            <person name="Satake H."/>
        </authorList>
    </citation>
    <scope>NUCLEOTIDE SEQUENCE</scope>
</reference>
<protein>
    <submittedName>
        <fullName evidence="2">Reverse transcriptase domain-containing protein</fullName>
    </submittedName>
</protein>
<keyword evidence="2" id="KW-0808">Transferase</keyword>
<keyword evidence="2" id="KW-0695">RNA-directed DNA polymerase</keyword>